<keyword evidence="24" id="KW-1185">Reference proteome</keyword>
<dbReference type="InterPro" id="IPR017941">
    <property type="entry name" value="Rieske_2Fe-2S"/>
</dbReference>
<dbReference type="InterPro" id="IPR005805">
    <property type="entry name" value="Rieske_Fe-S_prot_C"/>
</dbReference>
<evidence type="ECO:0000313" key="23">
    <source>
        <dbReference type="EMBL" id="TGX50163.1"/>
    </source>
</evidence>
<keyword evidence="9" id="KW-0812">Transmembrane</keyword>
<comment type="catalytic activity">
    <reaction evidence="19 20">
        <text>a quinol + 2 Fe(III)-[cytochrome c](out) = a quinone + 2 Fe(II)-[cytochrome c](out) + 2 H(+)(out)</text>
        <dbReference type="Rhea" id="RHEA:11484"/>
        <dbReference type="Rhea" id="RHEA-COMP:10350"/>
        <dbReference type="Rhea" id="RHEA-COMP:14399"/>
        <dbReference type="ChEBI" id="CHEBI:15378"/>
        <dbReference type="ChEBI" id="CHEBI:24646"/>
        <dbReference type="ChEBI" id="CHEBI:29033"/>
        <dbReference type="ChEBI" id="CHEBI:29034"/>
        <dbReference type="ChEBI" id="CHEBI:132124"/>
        <dbReference type="EC" id="7.1.1.8"/>
    </reaction>
</comment>
<evidence type="ECO:0000256" key="18">
    <source>
        <dbReference type="ARBA" id="ARBA00023157"/>
    </source>
</evidence>
<comment type="miscellaneous">
    <text evidence="20">The Rieske protein is a high potential 2Fe-2S protein.</text>
</comment>
<dbReference type="PRINTS" id="PR00162">
    <property type="entry name" value="RIESKE"/>
</dbReference>
<dbReference type="PROSITE" id="PS51296">
    <property type="entry name" value="RIESKE"/>
    <property type="match status" value="1"/>
</dbReference>
<comment type="subcellular location">
    <subcellularLocation>
        <location evidence="2">Cell membrane</location>
        <topology evidence="2">Single-pass membrane protein</topology>
    </subcellularLocation>
</comment>
<keyword evidence="23" id="KW-0560">Oxidoreductase</keyword>
<gene>
    <name evidence="23" type="primary">petA</name>
    <name evidence="23" type="ORF">E5A73_17220</name>
</gene>
<accession>A0A4S1X348</accession>
<dbReference type="InterPro" id="IPR036922">
    <property type="entry name" value="Rieske_2Fe-2S_sf"/>
</dbReference>
<proteinExistence type="inferred from homology"/>
<comment type="subunit">
    <text evidence="4 21">The main subunits of complex b-c1 are: cytochrome b, cytochrome c1 and the Rieske protein.</text>
</comment>
<name>A0A4S1X348_9SPHN</name>
<keyword evidence="18" id="KW-1015">Disulfide bond</keyword>
<dbReference type="Pfam" id="PF00355">
    <property type="entry name" value="Rieske"/>
    <property type="match status" value="1"/>
</dbReference>
<evidence type="ECO:0000256" key="10">
    <source>
        <dbReference type="ARBA" id="ARBA00022714"/>
    </source>
</evidence>
<evidence type="ECO:0000256" key="5">
    <source>
        <dbReference type="ARBA" id="ARBA00012951"/>
    </source>
</evidence>
<dbReference type="Pfam" id="PF10399">
    <property type="entry name" value="UCR_Fe-S_N"/>
    <property type="match status" value="1"/>
</dbReference>
<evidence type="ECO:0000256" key="12">
    <source>
        <dbReference type="ARBA" id="ARBA00022967"/>
    </source>
</evidence>
<keyword evidence="16" id="KW-0411">Iron-sulfur</keyword>
<dbReference type="GO" id="GO:0008121">
    <property type="term" value="F:quinol-cytochrome-c reductase activity"/>
    <property type="evidence" value="ECO:0007669"/>
    <property type="project" value="UniProtKB-EC"/>
</dbReference>
<evidence type="ECO:0000256" key="19">
    <source>
        <dbReference type="ARBA" id="ARBA00029351"/>
    </source>
</evidence>
<dbReference type="Gene3D" id="1.20.5.510">
    <property type="entry name" value="Single helix bin"/>
    <property type="match status" value="1"/>
</dbReference>
<evidence type="ECO:0000256" key="7">
    <source>
        <dbReference type="ARBA" id="ARBA00022448"/>
    </source>
</evidence>
<dbReference type="OrthoDB" id="9767869at2"/>
<dbReference type="GO" id="GO:0005886">
    <property type="term" value="C:plasma membrane"/>
    <property type="evidence" value="ECO:0007669"/>
    <property type="project" value="UniProtKB-SubCell"/>
</dbReference>
<comment type="function">
    <text evidence="1">Component of the ubiquinol-cytochrome c reductase complex (complex III or cytochrome b-c1 complex), which is a respiratory chain that generates an electrochemical potential coupled to ATP synthesis.</text>
</comment>
<dbReference type="GO" id="GO:0046872">
    <property type="term" value="F:metal ion binding"/>
    <property type="evidence" value="ECO:0007669"/>
    <property type="project" value="UniProtKB-KW"/>
</dbReference>
<evidence type="ECO:0000256" key="16">
    <source>
        <dbReference type="ARBA" id="ARBA00023014"/>
    </source>
</evidence>
<evidence type="ECO:0000256" key="11">
    <source>
        <dbReference type="ARBA" id="ARBA00022723"/>
    </source>
</evidence>
<evidence type="ECO:0000256" key="8">
    <source>
        <dbReference type="ARBA" id="ARBA00022475"/>
    </source>
</evidence>
<dbReference type="InterPro" id="IPR019470">
    <property type="entry name" value="Ubiq_cytC_Rdtase_Fe-S_su_TAT"/>
</dbReference>
<keyword evidence="17" id="KW-0472">Membrane</keyword>
<dbReference type="EMBL" id="SRXT01000007">
    <property type="protein sequence ID" value="TGX50163.1"/>
    <property type="molecule type" value="Genomic_DNA"/>
</dbReference>
<comment type="similarity">
    <text evidence="3">Belongs to the Rieske iron-sulfur protein family.</text>
</comment>
<reference evidence="23 24" key="1">
    <citation type="submission" date="2019-04" db="EMBL/GenBank/DDBJ databases">
        <title>Sphingomonas psychrotolerans sp. nov., isolated from soil in the Tianshan Mountains, Xinjiang, China.</title>
        <authorList>
            <person name="Luo Y."/>
            <person name="Sheng H."/>
        </authorList>
    </citation>
    <scope>NUCLEOTIDE SEQUENCE [LARGE SCALE GENOMIC DNA]</scope>
    <source>
        <strain evidence="23 24">ZFGT-11</strain>
    </source>
</reference>
<dbReference type="SUPFAM" id="SSF50022">
    <property type="entry name" value="ISP domain"/>
    <property type="match status" value="1"/>
</dbReference>
<dbReference type="InterPro" id="IPR014349">
    <property type="entry name" value="Rieske_Fe-S_prot"/>
</dbReference>
<organism evidence="23 24">
    <name type="scientific">Sphingomonas gei</name>
    <dbReference type="NCBI Taxonomy" id="1395960"/>
    <lineage>
        <taxon>Bacteria</taxon>
        <taxon>Pseudomonadati</taxon>
        <taxon>Pseudomonadota</taxon>
        <taxon>Alphaproteobacteria</taxon>
        <taxon>Sphingomonadales</taxon>
        <taxon>Sphingomonadaceae</taxon>
        <taxon>Sphingomonas</taxon>
    </lineage>
</organism>
<sequence>MATLEDGVSPTQTVVPTGDVIENPRRRDYLKVAAVSFAGVGAAVTVLPLINSMNPSADVLAQSTTEIDVTAIEPGQAIKTSFRKQPLFVRNLTPAEIAAADAVPVSSLRDPQTLAQRTREGHGNWLITLGVCTHLGCVPLGAGEGENRGPFGGYFCPCHGSAYDTAGRIRQGPAPKNLEVPNYEFTSPTVVVVG</sequence>
<evidence type="ECO:0000256" key="3">
    <source>
        <dbReference type="ARBA" id="ARBA00010651"/>
    </source>
</evidence>
<dbReference type="EC" id="7.1.1.8" evidence="5 20"/>
<keyword evidence="13 20" id="KW-0249">Electron transport</keyword>
<comment type="cofactor">
    <cofactor evidence="20">
        <name>[2Fe-2S] cluster</name>
        <dbReference type="ChEBI" id="CHEBI:190135"/>
    </cofactor>
    <text evidence="20">Binds 1 [2Fe-2S] cluster per subunit.</text>
</comment>
<evidence type="ECO:0000313" key="24">
    <source>
        <dbReference type="Proteomes" id="UP000306147"/>
    </source>
</evidence>
<evidence type="ECO:0000256" key="13">
    <source>
        <dbReference type="ARBA" id="ARBA00022982"/>
    </source>
</evidence>
<evidence type="ECO:0000256" key="20">
    <source>
        <dbReference type="RuleBase" id="RU004494"/>
    </source>
</evidence>
<evidence type="ECO:0000256" key="9">
    <source>
        <dbReference type="ARBA" id="ARBA00022692"/>
    </source>
</evidence>
<dbReference type="FunFam" id="2.102.10.10:FF:000001">
    <property type="entry name" value="Cytochrome b-c1 complex subunit Rieske, mitochondrial"/>
    <property type="match status" value="1"/>
</dbReference>
<dbReference type="PANTHER" id="PTHR10134">
    <property type="entry name" value="CYTOCHROME B-C1 COMPLEX SUBUNIT RIESKE, MITOCHONDRIAL"/>
    <property type="match status" value="1"/>
</dbReference>
<dbReference type="RefSeq" id="WP_135965090.1">
    <property type="nucleotide sequence ID" value="NZ_SRXT01000007.1"/>
</dbReference>
<evidence type="ECO:0000256" key="6">
    <source>
        <dbReference type="ARBA" id="ARBA00019816"/>
    </source>
</evidence>
<dbReference type="GO" id="GO:0016491">
    <property type="term" value="F:oxidoreductase activity"/>
    <property type="evidence" value="ECO:0007669"/>
    <property type="project" value="UniProtKB-KW"/>
</dbReference>
<keyword evidence="15" id="KW-0408">Iron</keyword>
<comment type="caution">
    <text evidence="23">The sequence shown here is derived from an EMBL/GenBank/DDBJ whole genome shotgun (WGS) entry which is preliminary data.</text>
</comment>
<evidence type="ECO:0000256" key="21">
    <source>
        <dbReference type="RuleBase" id="RU004497"/>
    </source>
</evidence>
<evidence type="ECO:0000256" key="4">
    <source>
        <dbReference type="ARBA" id="ARBA00011649"/>
    </source>
</evidence>
<dbReference type="NCBIfam" id="TIGR01416">
    <property type="entry name" value="Rieske_proteo"/>
    <property type="match status" value="1"/>
</dbReference>
<dbReference type="Gene3D" id="2.102.10.10">
    <property type="entry name" value="Rieske [2Fe-2S] iron-sulphur domain"/>
    <property type="match status" value="1"/>
</dbReference>
<evidence type="ECO:0000256" key="2">
    <source>
        <dbReference type="ARBA" id="ARBA00004162"/>
    </source>
</evidence>
<evidence type="ECO:0000256" key="15">
    <source>
        <dbReference type="ARBA" id="ARBA00023004"/>
    </source>
</evidence>
<dbReference type="InterPro" id="IPR006317">
    <property type="entry name" value="Ubiquinol_cyt_c_Rdtase_Fe-S-su"/>
</dbReference>
<evidence type="ECO:0000259" key="22">
    <source>
        <dbReference type="PROSITE" id="PS51296"/>
    </source>
</evidence>
<keyword evidence="7 20" id="KW-0813">Transport</keyword>
<dbReference type="AlphaFoldDB" id="A0A4S1X348"/>
<protein>
    <recommendedName>
        <fullName evidence="6 20">Ubiquinol-cytochrome c reductase iron-sulfur subunit</fullName>
        <ecNumber evidence="5 20">7.1.1.8</ecNumber>
    </recommendedName>
</protein>
<keyword evidence="10" id="KW-0001">2Fe-2S</keyword>
<dbReference type="GO" id="GO:0051537">
    <property type="term" value="F:2 iron, 2 sulfur cluster binding"/>
    <property type="evidence" value="ECO:0007669"/>
    <property type="project" value="UniProtKB-KW"/>
</dbReference>
<feature type="domain" description="Rieske" evidence="22">
    <location>
        <begin position="94"/>
        <end position="192"/>
    </location>
</feature>
<evidence type="ECO:0000256" key="1">
    <source>
        <dbReference type="ARBA" id="ARBA00002444"/>
    </source>
</evidence>
<evidence type="ECO:0000256" key="14">
    <source>
        <dbReference type="ARBA" id="ARBA00022989"/>
    </source>
</evidence>
<keyword evidence="11" id="KW-0479">Metal-binding</keyword>
<keyword evidence="12" id="KW-1278">Translocase</keyword>
<dbReference type="Proteomes" id="UP000306147">
    <property type="component" value="Unassembled WGS sequence"/>
</dbReference>
<dbReference type="CDD" id="cd03470">
    <property type="entry name" value="Rieske_cytochrome_bc1"/>
    <property type="match status" value="1"/>
</dbReference>
<keyword evidence="8" id="KW-1003">Cell membrane</keyword>
<keyword evidence="14" id="KW-1133">Transmembrane helix</keyword>
<evidence type="ECO:0000256" key="17">
    <source>
        <dbReference type="ARBA" id="ARBA00023136"/>
    </source>
</evidence>